<evidence type="ECO:0000313" key="1">
    <source>
        <dbReference type="EMBL" id="KIM20424.1"/>
    </source>
</evidence>
<dbReference type="Proteomes" id="UP000054097">
    <property type="component" value="Unassembled WGS sequence"/>
</dbReference>
<evidence type="ECO:0000313" key="2">
    <source>
        <dbReference type="Proteomes" id="UP000054097"/>
    </source>
</evidence>
<reference evidence="1 2" key="1">
    <citation type="submission" date="2014-04" db="EMBL/GenBank/DDBJ databases">
        <authorList>
            <consortium name="DOE Joint Genome Institute"/>
            <person name="Kuo A."/>
            <person name="Zuccaro A."/>
            <person name="Kohler A."/>
            <person name="Nagy L.G."/>
            <person name="Floudas D."/>
            <person name="Copeland A."/>
            <person name="Barry K.W."/>
            <person name="Cichocki N."/>
            <person name="Veneault-Fourrey C."/>
            <person name="LaButti K."/>
            <person name="Lindquist E.A."/>
            <person name="Lipzen A."/>
            <person name="Lundell T."/>
            <person name="Morin E."/>
            <person name="Murat C."/>
            <person name="Sun H."/>
            <person name="Tunlid A."/>
            <person name="Henrissat B."/>
            <person name="Grigoriev I.V."/>
            <person name="Hibbett D.S."/>
            <person name="Martin F."/>
            <person name="Nordberg H.P."/>
            <person name="Cantor M.N."/>
            <person name="Hua S.X."/>
        </authorList>
    </citation>
    <scope>NUCLEOTIDE SEQUENCE [LARGE SCALE GENOMIC DNA]</scope>
    <source>
        <strain evidence="1 2">MAFF 305830</strain>
    </source>
</reference>
<proteinExistence type="predicted"/>
<gene>
    <name evidence="1" type="ORF">M408DRAFT_333985</name>
</gene>
<name>A0A0C3AK50_SERVB</name>
<dbReference type="AlphaFoldDB" id="A0A0C3AK50"/>
<keyword evidence="2" id="KW-1185">Reference proteome</keyword>
<sequence length="56" mass="6113">MWPGFHCACSPVEGTLSASGYNQNSLNAELLSTLRGAAERWTRSIRVNPLPLVRPS</sequence>
<organism evidence="1 2">
    <name type="scientific">Serendipita vermifera MAFF 305830</name>
    <dbReference type="NCBI Taxonomy" id="933852"/>
    <lineage>
        <taxon>Eukaryota</taxon>
        <taxon>Fungi</taxon>
        <taxon>Dikarya</taxon>
        <taxon>Basidiomycota</taxon>
        <taxon>Agaricomycotina</taxon>
        <taxon>Agaricomycetes</taxon>
        <taxon>Sebacinales</taxon>
        <taxon>Serendipitaceae</taxon>
        <taxon>Serendipita</taxon>
    </lineage>
</organism>
<accession>A0A0C3AK50</accession>
<protein>
    <submittedName>
        <fullName evidence="1">Uncharacterized protein</fullName>
    </submittedName>
</protein>
<dbReference type="EMBL" id="KN824435">
    <property type="protein sequence ID" value="KIM20424.1"/>
    <property type="molecule type" value="Genomic_DNA"/>
</dbReference>
<reference evidence="2" key="2">
    <citation type="submission" date="2015-01" db="EMBL/GenBank/DDBJ databases">
        <title>Evolutionary Origins and Diversification of the Mycorrhizal Mutualists.</title>
        <authorList>
            <consortium name="DOE Joint Genome Institute"/>
            <consortium name="Mycorrhizal Genomics Consortium"/>
            <person name="Kohler A."/>
            <person name="Kuo A."/>
            <person name="Nagy L.G."/>
            <person name="Floudas D."/>
            <person name="Copeland A."/>
            <person name="Barry K.W."/>
            <person name="Cichocki N."/>
            <person name="Veneault-Fourrey C."/>
            <person name="LaButti K."/>
            <person name="Lindquist E.A."/>
            <person name="Lipzen A."/>
            <person name="Lundell T."/>
            <person name="Morin E."/>
            <person name="Murat C."/>
            <person name="Riley R."/>
            <person name="Ohm R."/>
            <person name="Sun H."/>
            <person name="Tunlid A."/>
            <person name="Henrissat B."/>
            <person name="Grigoriev I.V."/>
            <person name="Hibbett D.S."/>
            <person name="Martin F."/>
        </authorList>
    </citation>
    <scope>NUCLEOTIDE SEQUENCE [LARGE SCALE GENOMIC DNA]</scope>
    <source>
        <strain evidence="2">MAFF 305830</strain>
    </source>
</reference>
<dbReference type="HOGENOM" id="CLU_3015653_0_0_1"/>